<dbReference type="Pfam" id="PF24346">
    <property type="entry name" value="DUF7507"/>
    <property type="match status" value="12"/>
</dbReference>
<feature type="domain" description="DUF7507" evidence="4">
    <location>
        <begin position="1194"/>
        <end position="1283"/>
    </location>
</feature>
<keyword evidence="6" id="KW-1185">Reference proteome</keyword>
<feature type="domain" description="DUF7507" evidence="4">
    <location>
        <begin position="789"/>
        <end position="879"/>
    </location>
</feature>
<feature type="domain" description="DUF7507" evidence="4">
    <location>
        <begin position="992"/>
        <end position="1082"/>
    </location>
</feature>
<dbReference type="NCBIfam" id="TIGR01451">
    <property type="entry name" value="B_ant_repeat"/>
    <property type="match status" value="11"/>
</dbReference>
<keyword evidence="2" id="KW-0812">Transmembrane</keyword>
<feature type="domain" description="DUF7507" evidence="4">
    <location>
        <begin position="385"/>
        <end position="470"/>
    </location>
</feature>
<organism evidence="5 6">
    <name type="scientific">Amycolatopsis samaneae</name>
    <dbReference type="NCBI Taxonomy" id="664691"/>
    <lineage>
        <taxon>Bacteria</taxon>
        <taxon>Bacillati</taxon>
        <taxon>Actinomycetota</taxon>
        <taxon>Actinomycetes</taxon>
        <taxon>Pseudonocardiales</taxon>
        <taxon>Pseudonocardiaceae</taxon>
        <taxon>Amycolatopsis</taxon>
    </lineage>
</organism>
<evidence type="ECO:0000256" key="2">
    <source>
        <dbReference type="SAM" id="Phobius"/>
    </source>
</evidence>
<keyword evidence="3" id="KW-0732">Signal</keyword>
<dbReference type="InterPro" id="IPR047589">
    <property type="entry name" value="DUF11_rpt"/>
</dbReference>
<dbReference type="InterPro" id="IPR051172">
    <property type="entry name" value="Chlamydia_OmcB"/>
</dbReference>
<proteinExistence type="predicted"/>
<feature type="domain" description="DUF7507" evidence="4">
    <location>
        <begin position="1700"/>
        <end position="1787"/>
    </location>
</feature>
<evidence type="ECO:0000313" key="6">
    <source>
        <dbReference type="Proteomes" id="UP001597419"/>
    </source>
</evidence>
<keyword evidence="2" id="KW-1133">Transmembrane helix</keyword>
<evidence type="ECO:0000259" key="4">
    <source>
        <dbReference type="Pfam" id="PF24346"/>
    </source>
</evidence>
<feature type="transmembrane region" description="Helical" evidence="2">
    <location>
        <begin position="1935"/>
        <end position="1955"/>
    </location>
</feature>
<evidence type="ECO:0000256" key="3">
    <source>
        <dbReference type="SAM" id="SignalP"/>
    </source>
</evidence>
<protein>
    <recommendedName>
        <fullName evidence="4">DUF7507 domain-containing protein</fullName>
    </recommendedName>
</protein>
<dbReference type="Proteomes" id="UP001597419">
    <property type="component" value="Unassembled WGS sequence"/>
</dbReference>
<dbReference type="PANTHER" id="PTHR34819:SF3">
    <property type="entry name" value="CELL SURFACE PROTEIN"/>
    <property type="match status" value="1"/>
</dbReference>
<feature type="region of interest" description="Disordered" evidence="1">
    <location>
        <begin position="1903"/>
        <end position="1927"/>
    </location>
</feature>
<feature type="domain" description="DUF7507" evidence="4">
    <location>
        <begin position="1396"/>
        <end position="1486"/>
    </location>
</feature>
<evidence type="ECO:0000256" key="1">
    <source>
        <dbReference type="SAM" id="MobiDB-lite"/>
    </source>
</evidence>
<dbReference type="InterPro" id="IPR013783">
    <property type="entry name" value="Ig-like_fold"/>
</dbReference>
<feature type="signal peptide" evidence="3">
    <location>
        <begin position="1"/>
        <end position="30"/>
    </location>
</feature>
<reference evidence="6" key="1">
    <citation type="journal article" date="2019" name="Int. J. Syst. Evol. Microbiol.">
        <title>The Global Catalogue of Microorganisms (GCM) 10K type strain sequencing project: providing services to taxonomists for standard genome sequencing and annotation.</title>
        <authorList>
            <consortium name="The Broad Institute Genomics Platform"/>
            <consortium name="The Broad Institute Genome Sequencing Center for Infectious Disease"/>
            <person name="Wu L."/>
            <person name="Ma J."/>
        </authorList>
    </citation>
    <scope>NUCLEOTIDE SEQUENCE [LARGE SCALE GENOMIC DNA]</scope>
    <source>
        <strain evidence="6">CGMCC 4.7643</strain>
    </source>
</reference>
<feature type="domain" description="DUF7507" evidence="4">
    <location>
        <begin position="1497"/>
        <end position="1576"/>
    </location>
</feature>
<comment type="caution">
    <text evidence="5">The sequence shown here is derived from an EMBL/GenBank/DDBJ whole genome shotgun (WGS) entry which is preliminary data.</text>
</comment>
<dbReference type="InterPro" id="IPR055354">
    <property type="entry name" value="DUF7507"/>
</dbReference>
<accession>A0ABW5G9L5</accession>
<keyword evidence="2" id="KW-0472">Membrane</keyword>
<sequence length="1967" mass="200096">MSWSGRSVRFLVVLALLFGSAAVASGPAGAAIVKPFALNYHQTVYGDFLYAGNGVLRCPVAADSAPTTGTGNTPAACANTANRADTRHHDDFFMQWADVDADPGTFDSAKATVTIPPGAKIAFARLNWAGNTGVYNLAPGVVSPTKMCQDRNGKTPAIPPPGSPAGQSVRLTVGAGKSVDVAPGSYTEDPLNTFGGGQYYSAYADVTGQFAGAPSGSPLDLTVGNVWAPKGFGCTGGWSVSLVYSYPERNPDFAPNKREVFVYDGHVRQNGTDPVAGLTIDGFRAAAADAHVGVTAYAGDWGGSGDHFLINDNRVAEPATGSTSNFFVSNADGATNPEVKNNFSVDAKSFNTGAVPAGATSAKLGFGSTGDAYLAQNIAFSTPVPELQVTTTASPPVAHAGDPVTFTIRVKNPGDAGVNDVEIVDEAFPACARRIGALAGGATTTHTCTVNAPGDDFTNTAKVTGRSALGDRLDGSSTASVDVIHPAVAITAKADKAAYRAGDTVTFTVVVTNTGDVPLTSVNVADPKAPSCARALPGSLAPGQRSTFVCTATAPIADGAATATVTGADPLGKPVNATADAPAPTIAPAIEVTKSANPPVIRAGEQVTWTITVRNTGDSPLDPVKLTDDTTSACSRAFGALAPGAAQTYTCTANPPKTTTNTVTATGTDRSGQPVTSAASTTVTVINPALTIRKDASPAVVRTGDRITFTITVTNAGDSPLSEVTVTDDHTPGCARSFGTLAPGAAQKYTCTAPAPADDFANTATATGKDQTGRELKVTADAKVDVIHPAVAVTQSAAPAQVREGDTVTFTIVVTNTGDVPLTGVTVADERVQGCAKKLETLAPQGKNTYTCTVVAGAQGFTNTAKVTGTDPTNRPVDATAEATFTVQHPAVTITKEVKGGPFRVGDAVPFQLTVKNTGDVPLTGVKVADALVASCARTFDGALPPGAIWGFGCAGKAPADDFTTVATVTGTPPVGPPVTAAGEAKVDVIHPGIAITEDVTPKVVRAGDTVTFTVTVTNAGDSPLRDVTVADPVAPDCAKRFGTLDPQAKQTYTCTLVSGVDDFAGTATATGTDGTNRPVTATGTAPVDVIHPAVAITKNAVPAQVREGDKVTFTIVVRNTGDVPLTEVSVVDDKTPSCARTFPSLVAGAEEKYTCALVAGAAGFTNTAKVTGTDPTKRPVTASGDATFTVLHPGLSIAKDVKGGPFREGDKVTFTIVVTNTGDVPLTAVKVTDDLAPSCVKTFDRLEPGAKQSYECAMTAPADDVVNVASAAGTPPTGSPVVATDDAKVDVVHPAVAITMDASPKAARAGDPVTFTVVVRNAGDAALARVSVVDELTPSCAKAFDVLDVGAVRTYQCSAIAPEDDFTSVVKVTGTPPVGPPVTATAAAKVDVFYPGIAIMKDAAPYQVREGDTVTFSILVKNIGNAPLTEVSVVDDRTPSCSRNFPALAPDAEQKFSCTTVAGAQGFTNTAKATGTDPTKRAVTASGEASFVVRHPGVTVTKTARGGPFRTGDSVPFDLVVTNTGDVELYNVKVEDDAVPECARTLGSLPVHGIQRYECTTTAPGGDVTTAAKVTAVPPIGAPVSNESTARVAVAHPAVRVTKEIEPRRVRPDERVLFTLTAANTGDVPLREVSAVDGRTPSCAFTVHTLAAGATESRTCSAFARDVTNLATVRGNDPAGRSVTGRAETAVDVAGPGLSVTATGPAKPVLPGGKATFTVVVKNTGDVPLADVTLADKATPGCAEPVGTLKPGESAKPVTCEVTMGDRDIATTVTATGRDPAGKPVDAHADAVAKVAKPGLDLVQQSDGPVRAGDPATFTLTVTNTGNADLVALELTDSTFPACDRSFARLGVGEHREWTCAATAPSAGLLTNSAIVTAEPDTAQPGAPVRDTDSATAAVIVPQPPPPAGSPGLGAPGLSPNPSPSSLPDTGYDLWPTAFTGLGLLAGGVLLLLLRPIRLARRRDRF</sequence>
<evidence type="ECO:0000313" key="5">
    <source>
        <dbReference type="EMBL" id="MFD2458221.1"/>
    </source>
</evidence>
<feature type="domain" description="DUF7507" evidence="4">
    <location>
        <begin position="890"/>
        <end position="981"/>
    </location>
</feature>
<name>A0ABW5G9L5_9PSEU</name>
<dbReference type="PANTHER" id="PTHR34819">
    <property type="entry name" value="LARGE CYSTEINE-RICH PERIPLASMIC PROTEIN OMCB"/>
    <property type="match status" value="1"/>
</dbReference>
<dbReference type="EMBL" id="JBHUKU010000003">
    <property type="protein sequence ID" value="MFD2458221.1"/>
    <property type="molecule type" value="Genomic_DNA"/>
</dbReference>
<feature type="chain" id="PRO_5047109201" description="DUF7507 domain-containing protein" evidence="3">
    <location>
        <begin position="31"/>
        <end position="1967"/>
    </location>
</feature>
<feature type="domain" description="DUF7507" evidence="4">
    <location>
        <begin position="1093"/>
        <end position="1183"/>
    </location>
</feature>
<dbReference type="RefSeq" id="WP_345395186.1">
    <property type="nucleotide sequence ID" value="NZ_BAABHG010000007.1"/>
</dbReference>
<dbReference type="Gene3D" id="2.60.40.10">
    <property type="entry name" value="Immunoglobulins"/>
    <property type="match status" value="7"/>
</dbReference>
<gene>
    <name evidence="5" type="ORF">ACFSYJ_06415</name>
</gene>
<feature type="domain" description="DUF7507" evidence="4">
    <location>
        <begin position="587"/>
        <end position="677"/>
    </location>
</feature>
<feature type="domain" description="DUF7507" evidence="4">
    <location>
        <begin position="486"/>
        <end position="577"/>
    </location>
</feature>
<feature type="domain" description="DUF7507" evidence="4">
    <location>
        <begin position="687"/>
        <end position="776"/>
    </location>
</feature>